<reference evidence="1" key="1">
    <citation type="submission" date="2020-02" db="EMBL/GenBank/DDBJ databases">
        <authorList>
            <person name="Scholz U."/>
            <person name="Mascher M."/>
            <person name="Fiebig A."/>
        </authorList>
    </citation>
    <scope>NUCLEOTIDE SEQUENCE</scope>
</reference>
<accession>A0A7I8KBT5</accession>
<evidence type="ECO:0000313" key="2">
    <source>
        <dbReference type="Proteomes" id="UP000663760"/>
    </source>
</evidence>
<name>A0A7I8KBT5_SPIIN</name>
<keyword evidence="2" id="KW-1185">Reference proteome</keyword>
<evidence type="ECO:0000313" key="1">
    <source>
        <dbReference type="EMBL" id="CAA7394716.1"/>
    </source>
</evidence>
<dbReference type="EMBL" id="LR746267">
    <property type="protein sequence ID" value="CAA7394716.1"/>
    <property type="molecule type" value="Genomic_DNA"/>
</dbReference>
<protein>
    <submittedName>
        <fullName evidence="1">Uncharacterized protein</fullName>
    </submittedName>
</protein>
<dbReference type="Proteomes" id="UP000663760">
    <property type="component" value="Chromosome 4"/>
</dbReference>
<gene>
    <name evidence="1" type="ORF">SI8410_04005377</name>
</gene>
<organism evidence="1 2">
    <name type="scientific">Spirodela intermedia</name>
    <name type="common">Intermediate duckweed</name>
    <dbReference type="NCBI Taxonomy" id="51605"/>
    <lineage>
        <taxon>Eukaryota</taxon>
        <taxon>Viridiplantae</taxon>
        <taxon>Streptophyta</taxon>
        <taxon>Embryophyta</taxon>
        <taxon>Tracheophyta</taxon>
        <taxon>Spermatophyta</taxon>
        <taxon>Magnoliopsida</taxon>
        <taxon>Liliopsida</taxon>
        <taxon>Araceae</taxon>
        <taxon>Lemnoideae</taxon>
        <taxon>Spirodela</taxon>
    </lineage>
</organism>
<proteinExistence type="predicted"/>
<sequence>MERIEAYGYYGWLER</sequence>